<dbReference type="Pfam" id="PF14691">
    <property type="entry name" value="Fer4_20"/>
    <property type="match status" value="1"/>
</dbReference>
<dbReference type="SUPFAM" id="SSF46548">
    <property type="entry name" value="alpha-helical ferredoxin"/>
    <property type="match status" value="1"/>
</dbReference>
<feature type="domain" description="Dihydroprymidine dehydrogenase" evidence="2">
    <location>
        <begin position="15"/>
        <end position="105"/>
    </location>
</feature>
<evidence type="ECO:0000313" key="3">
    <source>
        <dbReference type="EMBL" id="KHS57082.1"/>
    </source>
</evidence>
<dbReference type="SUPFAM" id="SSF51971">
    <property type="entry name" value="Nucleotide-binding domain"/>
    <property type="match status" value="1"/>
</dbReference>
<dbReference type="InterPro" id="IPR023753">
    <property type="entry name" value="FAD/NAD-binding_dom"/>
</dbReference>
<evidence type="ECO:0000313" key="4">
    <source>
        <dbReference type="Proteomes" id="UP000031189"/>
    </source>
</evidence>
<protein>
    <recommendedName>
        <fullName evidence="5">Dihydropyrimidine dehydrogenase</fullName>
    </recommendedName>
</protein>
<dbReference type="RefSeq" id="WP_039679840.1">
    <property type="nucleotide sequence ID" value="NZ_JWHR01000093.1"/>
</dbReference>
<dbReference type="PANTHER" id="PTHR42783:SF3">
    <property type="entry name" value="GLUTAMATE SYNTHASE [NADPH] SMALL CHAIN-RELATED"/>
    <property type="match status" value="1"/>
</dbReference>
<gene>
    <name evidence="3" type="ORF">QX51_10345</name>
</gene>
<evidence type="ECO:0000259" key="2">
    <source>
        <dbReference type="Pfam" id="PF14691"/>
    </source>
</evidence>
<dbReference type="Proteomes" id="UP000031189">
    <property type="component" value="Unassembled WGS sequence"/>
</dbReference>
<sequence length="401" mass="44127">MDQNKKTDKNFELVIREEASRCLLCHDAPCSKACPAGTDPAKFIRSLRFENPKGAIETIKENNVLGGVCSKVCPSKAYCEGACSRVSLKTPIKIKMLQEYLMELDKTLNVPMLRERKHVDKKVGVVGSGPAGLAAAVELLKEGYDVTVYERDEKLGGYLTYGIPSDRLSGELVAHEINQIKELGVVFKNNVKVEKPEDLLKEGFDAVIWACGLHKGKTLNIDGINLENVEIGVDYLRKVKEEPQNVYVGKNVIVVGGGDVAMDVARTAKLRGADNVNILYRRTENEMPAYIDEKVETKEAGVNMYVKFKPVSIEGNSKVEKATFESLGNDTTITMKCDQYILAISQESEENVDELLDSSKGIFAAGDVVSSEKTVVYAIKSGKEVAKKVIDFVNEKSSVKC</sequence>
<dbReference type="Gene3D" id="1.10.1060.10">
    <property type="entry name" value="Alpha-helical ferredoxin"/>
    <property type="match status" value="1"/>
</dbReference>
<dbReference type="Pfam" id="PF07992">
    <property type="entry name" value="Pyr_redox_2"/>
    <property type="match status" value="1"/>
</dbReference>
<dbReference type="GO" id="GO:0051536">
    <property type="term" value="F:iron-sulfur cluster binding"/>
    <property type="evidence" value="ECO:0007669"/>
    <property type="project" value="InterPro"/>
</dbReference>
<dbReference type="PANTHER" id="PTHR42783">
    <property type="entry name" value="GLUTAMATE SYNTHASE [NADPH] SMALL CHAIN"/>
    <property type="match status" value="1"/>
</dbReference>
<proteinExistence type="predicted"/>
<dbReference type="InterPro" id="IPR028261">
    <property type="entry name" value="DPD_II"/>
</dbReference>
<dbReference type="STRING" id="1577792.QX51_10345"/>
<feature type="domain" description="FAD/NAD(P)-binding" evidence="1">
    <location>
        <begin position="122"/>
        <end position="382"/>
    </location>
</feature>
<accession>A0A0B3W3T7</accession>
<name>A0A0B3W3T7_9FIRM</name>
<reference evidence="3 4" key="1">
    <citation type="submission" date="2014-12" db="EMBL/GenBank/DDBJ databases">
        <title>Draft genome sequence of Terrisporobacter sp. 08-306576, isolated from the blood culture of a bacteremia patient.</title>
        <authorList>
            <person name="Lund L.C."/>
            <person name="Sydenham T.V."/>
            <person name="Hogh S.V."/>
            <person name="Skov M.N."/>
            <person name="Kemp M."/>
            <person name="Justesen U.S."/>
        </authorList>
    </citation>
    <scope>NUCLEOTIDE SEQUENCE [LARGE SCALE GENOMIC DNA]</scope>
    <source>
        <strain evidence="3 4">08-306576</strain>
    </source>
</reference>
<dbReference type="Gene3D" id="3.50.50.60">
    <property type="entry name" value="FAD/NAD(P)-binding domain"/>
    <property type="match status" value="2"/>
</dbReference>
<dbReference type="InterPro" id="IPR036188">
    <property type="entry name" value="FAD/NAD-bd_sf"/>
</dbReference>
<dbReference type="InterPro" id="IPR009051">
    <property type="entry name" value="Helical_ferredxn"/>
</dbReference>
<keyword evidence="4" id="KW-1185">Reference proteome</keyword>
<dbReference type="EMBL" id="JWHR01000093">
    <property type="protein sequence ID" value="KHS57082.1"/>
    <property type="molecule type" value="Genomic_DNA"/>
</dbReference>
<comment type="caution">
    <text evidence="3">The sequence shown here is derived from an EMBL/GenBank/DDBJ whole genome shotgun (WGS) entry which is preliminary data.</text>
</comment>
<evidence type="ECO:0008006" key="5">
    <source>
        <dbReference type="Google" id="ProtNLM"/>
    </source>
</evidence>
<evidence type="ECO:0000259" key="1">
    <source>
        <dbReference type="Pfam" id="PF07992"/>
    </source>
</evidence>
<organism evidence="3 4">
    <name type="scientific">Terrisporobacter othiniensis</name>
    <dbReference type="NCBI Taxonomy" id="1577792"/>
    <lineage>
        <taxon>Bacteria</taxon>
        <taxon>Bacillati</taxon>
        <taxon>Bacillota</taxon>
        <taxon>Clostridia</taxon>
        <taxon>Peptostreptococcales</taxon>
        <taxon>Peptostreptococcaceae</taxon>
        <taxon>Terrisporobacter</taxon>
    </lineage>
</organism>
<dbReference type="PRINTS" id="PR00419">
    <property type="entry name" value="ADXRDTASE"/>
</dbReference>
<dbReference type="GO" id="GO:0016491">
    <property type="term" value="F:oxidoreductase activity"/>
    <property type="evidence" value="ECO:0007669"/>
    <property type="project" value="InterPro"/>
</dbReference>
<dbReference type="AlphaFoldDB" id="A0A0B3W3T7"/>